<dbReference type="Proteomes" id="UP000436088">
    <property type="component" value="Unassembled WGS sequence"/>
</dbReference>
<dbReference type="EMBL" id="VEPZ02001542">
    <property type="protein sequence ID" value="KAE8668878.1"/>
    <property type="molecule type" value="Genomic_DNA"/>
</dbReference>
<keyword evidence="2" id="KW-0472">Membrane</keyword>
<evidence type="ECO:0000256" key="2">
    <source>
        <dbReference type="ARBA" id="ARBA00023136"/>
    </source>
</evidence>
<evidence type="ECO:0000313" key="4">
    <source>
        <dbReference type="Proteomes" id="UP000436088"/>
    </source>
</evidence>
<accession>A0A6A2X2M8</accession>
<reference evidence="3" key="1">
    <citation type="submission" date="2019-09" db="EMBL/GenBank/DDBJ databases">
        <title>Draft genome information of white flower Hibiscus syriacus.</title>
        <authorList>
            <person name="Kim Y.-M."/>
        </authorList>
    </citation>
    <scope>NUCLEOTIDE SEQUENCE [LARGE SCALE GENOMIC DNA]</scope>
    <source>
        <strain evidence="3">YM2019G1</strain>
    </source>
</reference>
<proteinExistence type="predicted"/>
<dbReference type="AlphaFoldDB" id="A0A6A2X2M8"/>
<evidence type="ECO:0000313" key="3">
    <source>
        <dbReference type="EMBL" id="KAE8668878.1"/>
    </source>
</evidence>
<sequence length="140" mass="16302">MGRFHAFEIAHSLDRNSKGRKVRQFKTLLLQRLEREENTSKTTRQEPSDSRELKRVYDENRRYINQHAETFDLENSHGEKLLDACRIVSVLYEVLKTVTAGPQVFADRDSPRARSELFAYNILPLDHGGIQQAIMKFPDV</sequence>
<dbReference type="InterPro" id="IPR023175">
    <property type="entry name" value="Vta1/CALS_N_sf"/>
</dbReference>
<keyword evidence="4" id="KW-1185">Reference proteome</keyword>
<organism evidence="3 4">
    <name type="scientific">Hibiscus syriacus</name>
    <name type="common">Rose of Sharon</name>
    <dbReference type="NCBI Taxonomy" id="106335"/>
    <lineage>
        <taxon>Eukaryota</taxon>
        <taxon>Viridiplantae</taxon>
        <taxon>Streptophyta</taxon>
        <taxon>Embryophyta</taxon>
        <taxon>Tracheophyta</taxon>
        <taxon>Spermatophyta</taxon>
        <taxon>Magnoliopsida</taxon>
        <taxon>eudicotyledons</taxon>
        <taxon>Gunneridae</taxon>
        <taxon>Pentapetalae</taxon>
        <taxon>rosids</taxon>
        <taxon>malvids</taxon>
        <taxon>Malvales</taxon>
        <taxon>Malvaceae</taxon>
        <taxon>Malvoideae</taxon>
        <taxon>Hibiscus</taxon>
    </lineage>
</organism>
<comment type="caution">
    <text evidence="3">The sequence shown here is derived from an EMBL/GenBank/DDBJ whole genome shotgun (WGS) entry which is preliminary data.</text>
</comment>
<comment type="subcellular location">
    <subcellularLocation>
        <location evidence="1">Endomembrane system</location>
    </subcellularLocation>
</comment>
<protein>
    <submittedName>
        <fullName evidence="3">Uncharacterized protein</fullName>
    </submittedName>
</protein>
<gene>
    <name evidence="3" type="ORF">F3Y22_tig00112285pilonHSYRG00624</name>
</gene>
<dbReference type="Gene3D" id="1.25.40.270">
    <property type="entry name" value="Vacuolar protein sorting-associated protein vta1"/>
    <property type="match status" value="1"/>
</dbReference>
<name>A0A6A2X2M8_HIBSY</name>
<dbReference type="GO" id="GO:0012505">
    <property type="term" value="C:endomembrane system"/>
    <property type="evidence" value="ECO:0007669"/>
    <property type="project" value="UniProtKB-SubCell"/>
</dbReference>
<evidence type="ECO:0000256" key="1">
    <source>
        <dbReference type="ARBA" id="ARBA00004308"/>
    </source>
</evidence>